<sequence length="227" mass="23499">MRITERLTMLRFAVGQAYLWRDGDDLTLIDTGPAGSGPAIAAAVAGLGMDTAAIRRIVLTHGHNDHAGAAAEVRAWHGAPVHAHHADVALVQGERPPPEPVLTADWERELFAAIVPGVPPAAPCPVDVVLRGGEVLDFGARVIGVPGHTPGSVALHLPEDGVLFTGDTIAEHEGRIMLGVFNSDPALAVESFRRQAALDGVEIACFGHGDPVLAGASAALRTAAADL</sequence>
<evidence type="ECO:0000259" key="1">
    <source>
        <dbReference type="SMART" id="SM00849"/>
    </source>
</evidence>
<evidence type="ECO:0000313" key="2">
    <source>
        <dbReference type="EMBL" id="GGS28104.1"/>
    </source>
</evidence>
<reference evidence="2" key="1">
    <citation type="journal article" date="2014" name="Int. J. Syst. Evol. Microbiol.">
        <title>Complete genome sequence of Corynebacterium casei LMG S-19264T (=DSM 44701T), isolated from a smear-ripened cheese.</title>
        <authorList>
            <consortium name="US DOE Joint Genome Institute (JGI-PGF)"/>
            <person name="Walter F."/>
            <person name="Albersmeier A."/>
            <person name="Kalinowski J."/>
            <person name="Ruckert C."/>
        </authorList>
    </citation>
    <scope>NUCLEOTIDE SEQUENCE</scope>
    <source>
        <strain evidence="2">JCM 3276</strain>
    </source>
</reference>
<dbReference type="SMART" id="SM00849">
    <property type="entry name" value="Lactamase_B"/>
    <property type="match status" value="1"/>
</dbReference>
<dbReference type="PANTHER" id="PTHR42951">
    <property type="entry name" value="METALLO-BETA-LACTAMASE DOMAIN-CONTAINING"/>
    <property type="match status" value="1"/>
</dbReference>
<accession>A0A918GBT3</accession>
<dbReference type="PANTHER" id="PTHR42951:SF17">
    <property type="entry name" value="METALLO-BETA-LACTAMASE DOMAIN-CONTAINING PROTEIN"/>
    <property type="match status" value="1"/>
</dbReference>
<protein>
    <submittedName>
        <fullName evidence="2">MBL fold metallo-hydrolase</fullName>
    </submittedName>
</protein>
<dbReference type="Pfam" id="PF00753">
    <property type="entry name" value="Lactamase_B"/>
    <property type="match status" value="1"/>
</dbReference>
<dbReference type="CDD" id="cd07721">
    <property type="entry name" value="yflN-like_MBL-fold"/>
    <property type="match status" value="1"/>
</dbReference>
<dbReference type="InterPro" id="IPR001279">
    <property type="entry name" value="Metallo-B-lactamas"/>
</dbReference>
<dbReference type="Gene3D" id="3.60.15.10">
    <property type="entry name" value="Ribonuclease Z/Hydroxyacylglutathione hydrolase-like"/>
    <property type="match status" value="1"/>
</dbReference>
<dbReference type="InterPro" id="IPR036866">
    <property type="entry name" value="RibonucZ/Hydroxyglut_hydro"/>
</dbReference>
<evidence type="ECO:0000313" key="3">
    <source>
        <dbReference type="Proteomes" id="UP000660680"/>
    </source>
</evidence>
<dbReference type="EMBL" id="BMRB01000002">
    <property type="protein sequence ID" value="GGS28104.1"/>
    <property type="molecule type" value="Genomic_DNA"/>
</dbReference>
<reference evidence="2" key="2">
    <citation type="submission" date="2020-09" db="EMBL/GenBank/DDBJ databases">
        <authorList>
            <person name="Sun Q."/>
            <person name="Ohkuma M."/>
        </authorList>
    </citation>
    <scope>NUCLEOTIDE SEQUENCE</scope>
    <source>
        <strain evidence="2">JCM 3276</strain>
    </source>
</reference>
<dbReference type="AlphaFoldDB" id="A0A918GBT3"/>
<organism evidence="2 3">
    <name type="scientific">Actinokineospora fastidiosa</name>
    <dbReference type="NCBI Taxonomy" id="1816"/>
    <lineage>
        <taxon>Bacteria</taxon>
        <taxon>Bacillati</taxon>
        <taxon>Actinomycetota</taxon>
        <taxon>Actinomycetes</taxon>
        <taxon>Pseudonocardiales</taxon>
        <taxon>Pseudonocardiaceae</taxon>
        <taxon>Actinokineospora</taxon>
    </lineage>
</organism>
<comment type="caution">
    <text evidence="2">The sequence shown here is derived from an EMBL/GenBank/DDBJ whole genome shotgun (WGS) entry which is preliminary data.</text>
</comment>
<dbReference type="Proteomes" id="UP000660680">
    <property type="component" value="Unassembled WGS sequence"/>
</dbReference>
<dbReference type="SUPFAM" id="SSF56281">
    <property type="entry name" value="Metallo-hydrolase/oxidoreductase"/>
    <property type="match status" value="1"/>
</dbReference>
<gene>
    <name evidence="2" type="ORF">GCM10010171_21230</name>
</gene>
<feature type="domain" description="Metallo-beta-lactamase" evidence="1">
    <location>
        <begin position="14"/>
        <end position="208"/>
    </location>
</feature>
<keyword evidence="3" id="KW-1185">Reference proteome</keyword>
<dbReference type="RefSeq" id="WP_229786789.1">
    <property type="nucleotide sequence ID" value="NZ_BMRB01000002.1"/>
</dbReference>
<name>A0A918GBT3_9PSEU</name>
<proteinExistence type="predicted"/>
<dbReference type="InterPro" id="IPR050855">
    <property type="entry name" value="NDM-1-like"/>
</dbReference>